<name>A0AAN8VBC3_9MAGN</name>
<evidence type="ECO:0000313" key="2">
    <source>
        <dbReference type="EMBL" id="KAK6930279.1"/>
    </source>
</evidence>
<evidence type="ECO:0000256" key="1">
    <source>
        <dbReference type="SAM" id="MobiDB-lite"/>
    </source>
</evidence>
<feature type="compositionally biased region" description="Basic residues" evidence="1">
    <location>
        <begin position="205"/>
        <end position="221"/>
    </location>
</feature>
<dbReference type="PANTHER" id="PTHR36884">
    <property type="entry name" value="FIP1[III]-LIKE PROTEIN"/>
    <property type="match status" value="1"/>
</dbReference>
<gene>
    <name evidence="2" type="ORF">RJ641_004373</name>
</gene>
<comment type="caution">
    <text evidence="2">The sequence shown here is derived from an EMBL/GenBank/DDBJ whole genome shotgun (WGS) entry which is preliminary data.</text>
</comment>
<feature type="region of interest" description="Disordered" evidence="1">
    <location>
        <begin position="822"/>
        <end position="865"/>
    </location>
</feature>
<organism evidence="2 3">
    <name type="scientific">Dillenia turbinata</name>
    <dbReference type="NCBI Taxonomy" id="194707"/>
    <lineage>
        <taxon>Eukaryota</taxon>
        <taxon>Viridiplantae</taxon>
        <taxon>Streptophyta</taxon>
        <taxon>Embryophyta</taxon>
        <taxon>Tracheophyta</taxon>
        <taxon>Spermatophyta</taxon>
        <taxon>Magnoliopsida</taxon>
        <taxon>eudicotyledons</taxon>
        <taxon>Gunneridae</taxon>
        <taxon>Pentapetalae</taxon>
        <taxon>Dilleniales</taxon>
        <taxon>Dilleniaceae</taxon>
        <taxon>Dillenia</taxon>
    </lineage>
</organism>
<dbReference type="Proteomes" id="UP001370490">
    <property type="component" value="Unassembled WGS sequence"/>
</dbReference>
<evidence type="ECO:0000313" key="3">
    <source>
        <dbReference type="Proteomes" id="UP001370490"/>
    </source>
</evidence>
<reference evidence="2 3" key="1">
    <citation type="submission" date="2023-12" db="EMBL/GenBank/DDBJ databases">
        <title>A high-quality genome assembly for Dillenia turbinata (Dilleniales).</title>
        <authorList>
            <person name="Chanderbali A."/>
        </authorList>
    </citation>
    <scope>NUCLEOTIDE SEQUENCE [LARGE SCALE GENOMIC DNA]</scope>
    <source>
        <strain evidence="2">LSX21</strain>
        <tissue evidence="2">Leaf</tissue>
    </source>
</reference>
<dbReference type="PANTHER" id="PTHR36884:SF4">
    <property type="entry name" value="FIP1[III]-LIKE PROTEIN"/>
    <property type="match status" value="1"/>
</dbReference>
<feature type="compositionally biased region" description="Basic and acidic residues" evidence="1">
    <location>
        <begin position="135"/>
        <end position="153"/>
    </location>
</feature>
<dbReference type="GO" id="GO:0006397">
    <property type="term" value="P:mRNA processing"/>
    <property type="evidence" value="ECO:0007669"/>
    <property type="project" value="InterPro"/>
</dbReference>
<proteinExistence type="predicted"/>
<evidence type="ECO:0008006" key="4">
    <source>
        <dbReference type="Google" id="ProtNLM"/>
    </source>
</evidence>
<feature type="compositionally biased region" description="Basic and acidic residues" evidence="1">
    <location>
        <begin position="822"/>
        <end position="833"/>
    </location>
</feature>
<accession>A0AAN8VBC3</accession>
<protein>
    <recommendedName>
        <fullName evidence="4">FIP1[III]-like protein</fullName>
    </recommendedName>
</protein>
<feature type="compositionally biased region" description="Basic and acidic residues" evidence="1">
    <location>
        <begin position="191"/>
        <end position="204"/>
    </location>
</feature>
<feature type="region of interest" description="Disordered" evidence="1">
    <location>
        <begin position="131"/>
        <end position="223"/>
    </location>
</feature>
<dbReference type="EMBL" id="JBAMMX010000012">
    <property type="protein sequence ID" value="KAK6930279.1"/>
    <property type="molecule type" value="Genomic_DNA"/>
</dbReference>
<sequence length="865" mass="101012">MLNSISKDSCSQEDVHLPDVRRNHCRNVAVYDLKGTSKAAELLSSQREGIDRKTCKRDSCSRKTESSHSCQIRQSPCSSCSTHSKAVDSEITWTTSRRLPLDVSACELDLFEDPKSNTFKVKSRTYKDSKRKRSAVYEEVKARPRRHVTDALRKIKSRSHKDSERQRGSVLEEQEVFHKRPVDGTLAENSSPDHRNTSTPPKKEAHYHRNHAKGGHGRQTKRLHESYPYDKDDILYFGASDFPRRCYEEKCVHHGAQDACPKISWREEDQRCRDDVDLYFRRHDKEYYLERGSIRCRDESIEGDWYYHERGIPAEKEGPLTYTRDGHWRRESITSNTMRRYDSDEFACESEHCDHFMQQECRGPSAYRKSRWDSWDEKYERRFSCFGKEVKSSSWRERHHNKSSDWCGLHFLGNSDGHRREMGHRSISSECNGEPFTDHERRQHTMSPQSHIYHSRTERRGRHDRKICVERFRDSGLCGSSDDAYKGENGITYPDDMVQFERRTNLGFKSYKFKPNEEELLFRHRDEVYFNNASYSYKRTMRQENIRVIRGSAHLHFDEKQLKLEKHKRGGSDNICVGTYADTVHSDKHQHSNVRCRDPVDLHLVVGKGKLVTCPGMEEDLLDSGYDMAIGIFSIHEIYELVIVLNDTQIGLRLSEVRFEYGVMLLVLIRRVLRNSYVVESRRHSKAGTSLCNGTQDDLYHMIDKECSIRELDYFHSEKVIHNGDPKVESPQNNEIWAKKCPVTRHDMASDLEEGQIVMDKLNEGHFMEVNIHASEGAVQAGCKDKNVEHDISSDGNKFVGEFGNIRILEMIAKMEKRRERFKEPISQKKEPDCNFDSEPRVNSLAETDETMPQRPARKRRWGGK</sequence>
<keyword evidence="3" id="KW-1185">Reference proteome</keyword>
<feature type="region of interest" description="Disordered" evidence="1">
    <location>
        <begin position="422"/>
        <end position="459"/>
    </location>
</feature>
<dbReference type="InterPro" id="IPR044976">
    <property type="entry name" value="FIPS5/FIPS3-like"/>
</dbReference>
<dbReference type="AlphaFoldDB" id="A0AAN8VBC3"/>
<feature type="compositionally biased region" description="Basic residues" evidence="1">
    <location>
        <begin position="856"/>
        <end position="865"/>
    </location>
</feature>